<keyword evidence="1" id="KW-0472">Membrane</keyword>
<dbReference type="Pfam" id="PF13584">
    <property type="entry name" value="BatD"/>
    <property type="match status" value="2"/>
</dbReference>
<dbReference type="PANTHER" id="PTHR40940">
    <property type="entry name" value="PROTEIN BATD-RELATED"/>
    <property type="match status" value="1"/>
</dbReference>
<keyword evidence="3" id="KW-1185">Reference proteome</keyword>
<evidence type="ECO:0000313" key="3">
    <source>
        <dbReference type="Proteomes" id="UP000034954"/>
    </source>
</evidence>
<dbReference type="PROSITE" id="PS51257">
    <property type="entry name" value="PROKAR_LIPOPROTEIN"/>
    <property type="match status" value="1"/>
</dbReference>
<proteinExistence type="predicted"/>
<dbReference type="EMBL" id="LAQJ01000190">
    <property type="protein sequence ID" value="KKO19452.1"/>
    <property type="molecule type" value="Genomic_DNA"/>
</dbReference>
<evidence type="ECO:0008006" key="4">
    <source>
        <dbReference type="Google" id="ProtNLM"/>
    </source>
</evidence>
<feature type="transmembrane region" description="Helical" evidence="1">
    <location>
        <begin position="468"/>
        <end position="486"/>
    </location>
</feature>
<evidence type="ECO:0000313" key="2">
    <source>
        <dbReference type="EMBL" id="KKO19452.1"/>
    </source>
</evidence>
<dbReference type="Proteomes" id="UP000034954">
    <property type="component" value="Unassembled WGS sequence"/>
</dbReference>
<name>A0A0M2UUE0_9BACT</name>
<sequence length="602" mass="67790">MRVDKHCYSILISVFIIMGCVGSLCAQDIQLTATIDQNILTLNDQLKLTLTIHGTHDTAHPSFPAMDGFTLLYGPSISAETRIVNGAVSVSKGYTYVLQPTAKGKFTIGQSTVEYKGKVYSSQPLTVEVVDTPRSADAQAPDLEKLVFVDLNVDKNEAYVYEQIVLSFKFYFQKGLPVGDIDYDAPTTKSFMEEKLGDQRQYEEIRDGILFNVLELRTAIFPMMTGELTISPARVKCNLIVQQRRDRRNTSPDSFFGDAFFDDFFDREQKRYPVERTTNSIALKVKPLPEEGKPREFKGAVGDFHMEVSTKAQHVKVGDPITLSFSIYGEGNIQTINEPALVVNQENDFKMYPAESQTQITNREELIRGRKVFSKVIEPQKPDLKATPAIVFSFFDPRTGHYKTITKEPIPITVEAGEQEVPIQLTLSHDKAMPVKRQVQLLAEDILPIMTNLAALRNQGNLVYQNPFIIGGLFIPAVAVVASFLFRRHKDRLASDIGYARTRRAHAVAKKRLEMAQSALRQNLQGEFYSCLSRAMSDYLADKFNIPPASATEGKVTALLQQRGVKDDIIEEVSRRLKDYDHWRFSRDSGDIERDGAFVADR</sequence>
<reference evidence="2 3" key="1">
    <citation type="journal article" date="2013" name="BMC Microbiol.">
        <title>Identification of the type II cytochrome c maturation pathway in anammox bacteria by comparative genomics.</title>
        <authorList>
            <person name="Ferousi C."/>
            <person name="Speth D.R."/>
            <person name="Reimann J."/>
            <person name="Op den Camp H.J."/>
            <person name="Allen J.W."/>
            <person name="Keltjens J.T."/>
            <person name="Jetten M.S."/>
        </authorList>
    </citation>
    <scope>NUCLEOTIDE SEQUENCE [LARGE SCALE GENOMIC DNA]</scope>
    <source>
        <strain evidence="2">RU1</strain>
    </source>
</reference>
<keyword evidence="1" id="KW-1133">Transmembrane helix</keyword>
<evidence type="ECO:0000256" key="1">
    <source>
        <dbReference type="SAM" id="Phobius"/>
    </source>
</evidence>
<keyword evidence="1" id="KW-0812">Transmembrane</keyword>
<comment type="caution">
    <text evidence="2">The sequence shown here is derived from an EMBL/GenBank/DDBJ whole genome shotgun (WGS) entry which is preliminary data.</text>
</comment>
<dbReference type="PANTHER" id="PTHR40940:SF2">
    <property type="entry name" value="BATD"/>
    <property type="match status" value="1"/>
</dbReference>
<gene>
    <name evidence="2" type="ORF">BROFUL_01831</name>
</gene>
<organism evidence="2 3">
    <name type="scientific">Candidatus Brocadia fulgida</name>
    <dbReference type="NCBI Taxonomy" id="380242"/>
    <lineage>
        <taxon>Bacteria</taxon>
        <taxon>Pseudomonadati</taxon>
        <taxon>Planctomycetota</taxon>
        <taxon>Candidatus Brocadiia</taxon>
        <taxon>Candidatus Brocadiales</taxon>
        <taxon>Candidatus Brocadiaceae</taxon>
        <taxon>Candidatus Brocadia</taxon>
    </lineage>
</organism>
<dbReference type="AlphaFoldDB" id="A0A0M2UUE0"/>
<protein>
    <recommendedName>
        <fullName evidence="4">Protein BatD</fullName>
    </recommendedName>
</protein>
<accession>A0A0M2UUE0</accession>
<dbReference type="InterPro" id="IPR025738">
    <property type="entry name" value="BatD"/>
</dbReference>